<feature type="domain" description="NERD" evidence="2">
    <location>
        <begin position="63"/>
        <end position="165"/>
    </location>
</feature>
<feature type="transmembrane region" description="Helical" evidence="1">
    <location>
        <begin position="244"/>
        <end position="266"/>
    </location>
</feature>
<comment type="caution">
    <text evidence="3">The sequence shown here is derived from an EMBL/GenBank/DDBJ whole genome shotgun (WGS) entry which is preliminary data.</text>
</comment>
<dbReference type="PROSITE" id="PS51257">
    <property type="entry name" value="PROKAR_LIPOPROTEIN"/>
    <property type="match status" value="1"/>
</dbReference>
<reference evidence="3" key="1">
    <citation type="journal article" date="2014" name="Int. J. Syst. Evol. Microbiol.">
        <title>Complete genome of a new Firmicutes species belonging to the dominant human colonic microbiota ('Ruminococcus bicirculans') reveals two chromosomes and a selective capacity to utilize plant glucans.</title>
        <authorList>
            <consortium name="NISC Comparative Sequencing Program"/>
            <person name="Wegmann U."/>
            <person name="Louis P."/>
            <person name="Goesmann A."/>
            <person name="Henrissat B."/>
            <person name="Duncan S.H."/>
            <person name="Flint H.J."/>
        </authorList>
    </citation>
    <scope>NUCLEOTIDE SEQUENCE</scope>
    <source>
        <strain evidence="3">JCM 17590</strain>
    </source>
</reference>
<keyword evidence="4" id="KW-1185">Reference proteome</keyword>
<dbReference type="Proteomes" id="UP001415169">
    <property type="component" value="Unassembled WGS sequence"/>
</dbReference>
<dbReference type="Pfam" id="PF08378">
    <property type="entry name" value="NERD"/>
    <property type="match status" value="1"/>
</dbReference>
<name>A0ABP7ZLA0_9MICO</name>
<reference evidence="3" key="2">
    <citation type="submission" date="2023-12" db="EMBL/GenBank/DDBJ databases">
        <authorList>
            <person name="Sun Q."/>
            <person name="Inoue M."/>
        </authorList>
    </citation>
    <scope>NUCLEOTIDE SEQUENCE</scope>
    <source>
        <strain evidence="3">JCM 17590</strain>
    </source>
</reference>
<evidence type="ECO:0000256" key="1">
    <source>
        <dbReference type="SAM" id="Phobius"/>
    </source>
</evidence>
<keyword evidence="1" id="KW-0472">Membrane</keyword>
<dbReference type="RefSeq" id="WP_344791847.1">
    <property type="nucleotide sequence ID" value="NZ_BAABBV010000001.1"/>
</dbReference>
<evidence type="ECO:0000259" key="2">
    <source>
        <dbReference type="Pfam" id="PF08378"/>
    </source>
</evidence>
<evidence type="ECO:0000313" key="3">
    <source>
        <dbReference type="EMBL" id="GAA4162775.1"/>
    </source>
</evidence>
<gene>
    <name evidence="3" type="ORF">GCM10022286_22210</name>
</gene>
<keyword evidence="1" id="KW-0812">Transmembrane</keyword>
<dbReference type="EMBL" id="BAABBV010000001">
    <property type="protein sequence ID" value="GAA4162775.1"/>
    <property type="molecule type" value="Genomic_DNA"/>
</dbReference>
<sequence length="268" mass="27928">MTDLRGANSATAAATSLRAHPAAASAIASCLNAQAESRPRTLVGRTFGTSPLSEASRRPYIEALGELHVADELDKLGAGWVILHDVPCGERGAVIDHLAIGPAGVFAITVAHQQSDAVAVHGELLEINGLARPHLALARDLATEAAVSLTHAAGCNVPVRGLIVFIAPQSLSVRDEPDDVGVASDRSLLKWLAGREQVLDGAMVTAIADAAAEPATWRGAAPRRTPSYDSAAFDALCVEVQRAWLARGFWSTALIAAVAITAVQLFNL</sequence>
<dbReference type="InterPro" id="IPR011528">
    <property type="entry name" value="NERD"/>
</dbReference>
<evidence type="ECO:0000313" key="4">
    <source>
        <dbReference type="Proteomes" id="UP001415169"/>
    </source>
</evidence>
<protein>
    <recommendedName>
        <fullName evidence="2">NERD domain-containing protein</fullName>
    </recommendedName>
</protein>
<organism evidence="3 4">
    <name type="scientific">Gryllotalpicola daejeonensis</name>
    <dbReference type="NCBI Taxonomy" id="993087"/>
    <lineage>
        <taxon>Bacteria</taxon>
        <taxon>Bacillati</taxon>
        <taxon>Actinomycetota</taxon>
        <taxon>Actinomycetes</taxon>
        <taxon>Micrococcales</taxon>
        <taxon>Microbacteriaceae</taxon>
        <taxon>Gryllotalpicola</taxon>
    </lineage>
</organism>
<proteinExistence type="predicted"/>
<keyword evidence="1" id="KW-1133">Transmembrane helix</keyword>
<accession>A0ABP7ZLA0</accession>